<dbReference type="GO" id="GO:0002161">
    <property type="term" value="F:aminoacyl-tRNA deacylase activity"/>
    <property type="evidence" value="ECO:0007669"/>
    <property type="project" value="InterPro"/>
</dbReference>
<dbReference type="RefSeq" id="WP_099349428.1">
    <property type="nucleotide sequence ID" value="NZ_AP023326.1"/>
</dbReference>
<dbReference type="SUPFAM" id="SSF55826">
    <property type="entry name" value="YbaK/ProRS associated domain"/>
    <property type="match status" value="1"/>
</dbReference>
<evidence type="ECO:0000313" key="2">
    <source>
        <dbReference type="EMBL" id="BCI67515.1"/>
    </source>
</evidence>
<dbReference type="Proteomes" id="UP000515220">
    <property type="component" value="Chromosome"/>
</dbReference>
<proteinExistence type="predicted"/>
<dbReference type="InterPro" id="IPR036754">
    <property type="entry name" value="YbaK/aa-tRNA-synt-asso_dom_sf"/>
</dbReference>
<evidence type="ECO:0000313" key="3">
    <source>
        <dbReference type="Proteomes" id="UP000515220"/>
    </source>
</evidence>
<reference evidence="2 3" key="1">
    <citation type="submission" date="2020-07" db="EMBL/GenBank/DDBJ databases">
        <title>Complete Genome Sequence of an acetic acid bacterium, Acetobacter aceti JCM20276.</title>
        <authorList>
            <person name="Hirose Y."/>
            <person name="Mihara H."/>
        </authorList>
    </citation>
    <scope>NUCLEOTIDE SEQUENCE [LARGE SCALE GENOMIC DNA]</scope>
    <source>
        <strain evidence="2 3">JCM20276</strain>
    </source>
</reference>
<dbReference type="EMBL" id="AP023326">
    <property type="protein sequence ID" value="BCI67515.1"/>
    <property type="molecule type" value="Genomic_DNA"/>
</dbReference>
<sequence>MSLESVKAFFAANAPDVEIIDQGASTATVPLAAQALGVKEGQIAKTLAIKVGDERVLIVMAGDARLDNRKTKAAFGARPRMLPAEEVLELTSHPVGGVCPFGLPQPLKVYCDVSLKAFDEVYPAAGSLTSSVRVTPARLAELVDAGWVDVSQDVVMGGVEVVRIFDRK</sequence>
<dbReference type="InterPro" id="IPR007214">
    <property type="entry name" value="YbaK/aa-tRNA-synth-assoc-dom"/>
</dbReference>
<dbReference type="CDD" id="cd04333">
    <property type="entry name" value="ProX_deacylase"/>
    <property type="match status" value="1"/>
</dbReference>
<dbReference type="PANTHER" id="PTHR30411">
    <property type="entry name" value="CYTOPLASMIC PROTEIN"/>
    <property type="match status" value="1"/>
</dbReference>
<dbReference type="AlphaFoldDB" id="A0A6S6PLH0"/>
<evidence type="ECO:0000259" key="1">
    <source>
        <dbReference type="Pfam" id="PF04073"/>
    </source>
</evidence>
<dbReference type="Pfam" id="PF04073">
    <property type="entry name" value="tRNA_edit"/>
    <property type="match status" value="1"/>
</dbReference>
<dbReference type="Gene3D" id="3.90.960.10">
    <property type="entry name" value="YbaK/aminoacyl-tRNA synthetase-associated domain"/>
    <property type="match status" value="1"/>
</dbReference>
<dbReference type="PANTHER" id="PTHR30411:SF1">
    <property type="entry name" value="CYTOPLASMIC PROTEIN"/>
    <property type="match status" value="1"/>
</dbReference>
<name>A0A6S6PLH0_ACEAC</name>
<feature type="domain" description="YbaK/aminoacyl-tRNA synthetase-associated" evidence="1">
    <location>
        <begin position="26"/>
        <end position="141"/>
    </location>
</feature>
<gene>
    <name evidence="2" type="ORF">AAJCM20276_21390</name>
</gene>
<organism evidence="2 3">
    <name type="scientific">Acetobacter aceti</name>
    <dbReference type="NCBI Taxonomy" id="435"/>
    <lineage>
        <taxon>Bacteria</taxon>
        <taxon>Pseudomonadati</taxon>
        <taxon>Pseudomonadota</taxon>
        <taxon>Alphaproteobacteria</taxon>
        <taxon>Acetobacterales</taxon>
        <taxon>Acetobacteraceae</taxon>
        <taxon>Acetobacter</taxon>
        <taxon>Acetobacter subgen. Acetobacter</taxon>
    </lineage>
</organism>
<protein>
    <submittedName>
        <fullName evidence="2">Cys-tRNA(Pro)/cys-tRNA(Cys) deacylase</fullName>
    </submittedName>
</protein>
<accession>A0A6S6PLH0</accession>